<proteinExistence type="predicted"/>
<dbReference type="CDD" id="cd10935">
    <property type="entry name" value="CE4_WalW"/>
    <property type="match status" value="1"/>
</dbReference>
<reference evidence="2" key="1">
    <citation type="journal article" date="2019" name="Int. J. Syst. Evol. Microbiol.">
        <title>The Global Catalogue of Microorganisms (GCM) 10K type strain sequencing project: providing services to taxonomists for standard genome sequencing and annotation.</title>
        <authorList>
            <consortium name="The Broad Institute Genomics Platform"/>
            <consortium name="The Broad Institute Genome Sequencing Center for Infectious Disease"/>
            <person name="Wu L."/>
            <person name="Ma J."/>
        </authorList>
    </citation>
    <scope>NUCLEOTIDE SEQUENCE [LARGE SCALE GENOMIC DNA]</scope>
    <source>
        <strain evidence="2">CGMCC 1.10130</strain>
    </source>
</reference>
<keyword evidence="2" id="KW-1185">Reference proteome</keyword>
<protein>
    <recommendedName>
        <fullName evidence="3">WalW protein</fullName>
    </recommendedName>
</protein>
<dbReference type="InterPro" id="IPR011330">
    <property type="entry name" value="Glyco_hydro/deAcase_b/a-brl"/>
</dbReference>
<evidence type="ECO:0000313" key="1">
    <source>
        <dbReference type="EMBL" id="GGA84428.1"/>
    </source>
</evidence>
<dbReference type="EMBL" id="BMDX01000016">
    <property type="protein sequence ID" value="GGA84428.1"/>
    <property type="molecule type" value="Genomic_DNA"/>
</dbReference>
<dbReference type="OrthoDB" id="9771584at2"/>
<gene>
    <name evidence="1" type="ORF">GCM10011369_28100</name>
</gene>
<dbReference type="Proteomes" id="UP000619743">
    <property type="component" value="Unassembled WGS sequence"/>
</dbReference>
<accession>A0A8J2U7L9</accession>
<sequence length="337" mass="38098">MTAAARKDVLFVVSIDTEEEWDWEGPFPEQNCSVSNIQHVPQFHRFLSDCGVRPSYFVDYAVASNPEAASTLKSVLDLGNSELGVHLHPWCNPPYTGETGEFESHVVNLPRQLVADKLDALMEKLLQEFGSYPRSFRTGRWGIDGKVLELLIERGIEVDSSVYPFYRNSYFSCFPSPTDAYWPDINDPLQCGSQRDLVELPVSVGFNRGNFELCERIHHRLSNSAFAKIRFIGFLWHLNLLRKLYLTPELCNGPEMVTLCDSLLSKGQPVLHMYLHSSSLMKGQTGLMEADLGYKTICHRIKHVLDYLDDKANVNFCTVSEAASILKTRSSQGGLLR</sequence>
<dbReference type="Gene3D" id="3.20.20.370">
    <property type="entry name" value="Glycoside hydrolase/deacetylase"/>
    <property type="match status" value="1"/>
</dbReference>
<dbReference type="AlphaFoldDB" id="A0A8J2U7L9"/>
<comment type="caution">
    <text evidence="1">The sequence shown here is derived from an EMBL/GenBank/DDBJ whole genome shotgun (WGS) entry which is preliminary data.</text>
</comment>
<evidence type="ECO:0008006" key="3">
    <source>
        <dbReference type="Google" id="ProtNLM"/>
    </source>
</evidence>
<name>A0A8J2U7L9_9GAMM</name>
<evidence type="ECO:0000313" key="2">
    <source>
        <dbReference type="Proteomes" id="UP000619743"/>
    </source>
</evidence>
<dbReference type="RefSeq" id="WP_087506717.1">
    <property type="nucleotide sequence ID" value="NZ_BMDX01000016.1"/>
</dbReference>
<dbReference type="SUPFAM" id="SSF88713">
    <property type="entry name" value="Glycoside hydrolase/deacetylase"/>
    <property type="match status" value="1"/>
</dbReference>
<organism evidence="1 2">
    <name type="scientific">Neiella marina</name>
    <dbReference type="NCBI Taxonomy" id="508461"/>
    <lineage>
        <taxon>Bacteria</taxon>
        <taxon>Pseudomonadati</taxon>
        <taxon>Pseudomonadota</taxon>
        <taxon>Gammaproteobacteria</taxon>
        <taxon>Alteromonadales</taxon>
        <taxon>Echinimonadaceae</taxon>
        <taxon>Neiella</taxon>
    </lineage>
</organism>
<dbReference type="GO" id="GO:0005975">
    <property type="term" value="P:carbohydrate metabolic process"/>
    <property type="evidence" value="ECO:0007669"/>
    <property type="project" value="InterPro"/>
</dbReference>